<dbReference type="GO" id="GO:0055085">
    <property type="term" value="P:transmembrane transport"/>
    <property type="evidence" value="ECO:0007669"/>
    <property type="project" value="InterPro"/>
</dbReference>
<dbReference type="Pfam" id="PF00528">
    <property type="entry name" value="BPD_transp_1"/>
    <property type="match status" value="2"/>
</dbReference>
<feature type="transmembrane region" description="Helical" evidence="7">
    <location>
        <begin position="201"/>
        <end position="224"/>
    </location>
</feature>
<feature type="transmembrane region" description="Helical" evidence="7">
    <location>
        <begin position="148"/>
        <end position="167"/>
    </location>
</feature>
<feature type="transmembrane region" description="Helical" evidence="7">
    <location>
        <begin position="516"/>
        <end position="535"/>
    </location>
</feature>
<keyword evidence="3" id="KW-1003">Cell membrane</keyword>
<evidence type="ECO:0000313" key="10">
    <source>
        <dbReference type="Proteomes" id="UP000199406"/>
    </source>
</evidence>
<evidence type="ECO:0000256" key="6">
    <source>
        <dbReference type="ARBA" id="ARBA00023136"/>
    </source>
</evidence>
<dbReference type="GO" id="GO:0005886">
    <property type="term" value="C:plasma membrane"/>
    <property type="evidence" value="ECO:0007669"/>
    <property type="project" value="UniProtKB-SubCell"/>
</dbReference>
<comment type="similarity">
    <text evidence="7">Belongs to the binding-protein-dependent transport system permease family.</text>
</comment>
<evidence type="ECO:0000259" key="8">
    <source>
        <dbReference type="PROSITE" id="PS50928"/>
    </source>
</evidence>
<feature type="transmembrane region" description="Helical" evidence="7">
    <location>
        <begin position="363"/>
        <end position="382"/>
    </location>
</feature>
<dbReference type="STRING" id="1550231.SAMN05660662_0050"/>
<keyword evidence="4 7" id="KW-0812">Transmembrane</keyword>
<feature type="transmembrane region" description="Helical" evidence="7">
    <location>
        <begin position="298"/>
        <end position="323"/>
    </location>
</feature>
<feature type="transmembrane region" description="Helical" evidence="7">
    <location>
        <begin position="389"/>
        <end position="413"/>
    </location>
</feature>
<dbReference type="EMBL" id="FNBT01000010">
    <property type="protein sequence ID" value="SDG02955.1"/>
    <property type="molecule type" value="Genomic_DNA"/>
</dbReference>
<evidence type="ECO:0000313" key="9">
    <source>
        <dbReference type="EMBL" id="SDG02955.1"/>
    </source>
</evidence>
<keyword evidence="6 7" id="KW-0472">Membrane</keyword>
<keyword evidence="2 7" id="KW-0813">Transport</keyword>
<keyword evidence="5 7" id="KW-1133">Transmembrane helix</keyword>
<dbReference type="InterPro" id="IPR000515">
    <property type="entry name" value="MetI-like"/>
</dbReference>
<dbReference type="SUPFAM" id="SSF161098">
    <property type="entry name" value="MetI-like"/>
    <property type="match status" value="2"/>
</dbReference>
<evidence type="ECO:0000256" key="7">
    <source>
        <dbReference type="RuleBase" id="RU363032"/>
    </source>
</evidence>
<evidence type="ECO:0000256" key="4">
    <source>
        <dbReference type="ARBA" id="ARBA00022692"/>
    </source>
</evidence>
<keyword evidence="10" id="KW-1185">Reference proteome</keyword>
<evidence type="ECO:0000256" key="5">
    <source>
        <dbReference type="ARBA" id="ARBA00022989"/>
    </source>
</evidence>
<evidence type="ECO:0000256" key="3">
    <source>
        <dbReference type="ARBA" id="ARBA00022475"/>
    </source>
</evidence>
<sequence length="548" mass="56943">MSQVLTAAVPTTPPAGAPPVTGRPRRRTASLAGRLAPLTGPAVVLAAWELASRTVLADSYALPAPTEILVRFVQDVPFAWPNLRQTAFEAAMGWLWGNLVAVLAAAVFVLVRPVETMLFRVFVALYCLPIVALAPILGAVLSEPRAQIVISAQGVFFTTLIATMLGLRSASQTNLDLVTVSGGGGWRQLVMVRVHAALPSLFSGLRIAAPAAVLGAVVGEYLGARSGLGVAMVYSQQSLDITRTWALALYTTLLAAAFYLLTVLAERLLIPWATHGTALQALPAPAVRRGGRLRRTSATLGSAALSVGLVLALWHGAVVLSGLSSYFMKTPVDVWAHLFTDADAAANRSELWSSLLITVQDTVLGYAAGTLAALGLATAVAVSTAARRVVLPFTIALRAVPLVALTPLFVLLFGRGVGVVLFIGGLVTCIPTLITVVTAMDRTPTAGRDLVTVNGGSRWQAVIRVMLPSALPAVFAAARVAAPTALLGALLAEWLATGEGLGSDMLRAAAGAQFGFVWSGVAAITLVAFLLYALATAAESASLRRLGG</sequence>
<dbReference type="PANTHER" id="PTHR30151">
    <property type="entry name" value="ALKANE SULFONATE ABC TRANSPORTER-RELATED, MEMBRANE SUBUNIT"/>
    <property type="match status" value="1"/>
</dbReference>
<name>A0A1G7QWR0_9ACTN</name>
<dbReference type="Gene3D" id="1.10.3720.10">
    <property type="entry name" value="MetI-like"/>
    <property type="match status" value="1"/>
</dbReference>
<dbReference type="CDD" id="cd06261">
    <property type="entry name" value="TM_PBP2"/>
    <property type="match status" value="1"/>
</dbReference>
<feature type="transmembrane region" description="Helical" evidence="7">
    <location>
        <begin position="118"/>
        <end position="142"/>
    </location>
</feature>
<evidence type="ECO:0000256" key="1">
    <source>
        <dbReference type="ARBA" id="ARBA00004651"/>
    </source>
</evidence>
<dbReference type="AlphaFoldDB" id="A0A1G7QWR0"/>
<protein>
    <submittedName>
        <fullName evidence="9">ABC-type nitrate/sulfonate/bicarbonate transport system, permease component</fullName>
    </submittedName>
</protein>
<dbReference type="PANTHER" id="PTHR30151:SF20">
    <property type="entry name" value="ABC TRANSPORTER PERMEASE PROTEIN HI_0355-RELATED"/>
    <property type="match status" value="1"/>
</dbReference>
<feature type="transmembrane region" description="Helical" evidence="7">
    <location>
        <begin position="91"/>
        <end position="111"/>
    </location>
</feature>
<dbReference type="InterPro" id="IPR035906">
    <property type="entry name" value="MetI-like_sf"/>
</dbReference>
<dbReference type="Proteomes" id="UP000199406">
    <property type="component" value="Unassembled WGS sequence"/>
</dbReference>
<reference evidence="10" key="1">
    <citation type="submission" date="2016-10" db="EMBL/GenBank/DDBJ databases">
        <authorList>
            <person name="Varghese N."/>
            <person name="Submissions S."/>
        </authorList>
    </citation>
    <scope>NUCLEOTIDE SEQUENCE [LARGE SCALE GENOMIC DNA]</scope>
    <source>
        <strain evidence="10">DSM 44268</strain>
    </source>
</reference>
<feature type="transmembrane region" description="Helical" evidence="7">
    <location>
        <begin position="244"/>
        <end position="265"/>
    </location>
</feature>
<organism evidence="9 10">
    <name type="scientific">Blastococcus aurantiacus</name>
    <dbReference type="NCBI Taxonomy" id="1550231"/>
    <lineage>
        <taxon>Bacteria</taxon>
        <taxon>Bacillati</taxon>
        <taxon>Actinomycetota</taxon>
        <taxon>Actinomycetes</taxon>
        <taxon>Geodermatophilales</taxon>
        <taxon>Geodermatophilaceae</taxon>
        <taxon>Blastococcus</taxon>
    </lineage>
</organism>
<evidence type="ECO:0000256" key="2">
    <source>
        <dbReference type="ARBA" id="ARBA00022448"/>
    </source>
</evidence>
<feature type="domain" description="ABC transmembrane type-1" evidence="8">
    <location>
        <begin position="351"/>
        <end position="535"/>
    </location>
</feature>
<dbReference type="RefSeq" id="WP_091770919.1">
    <property type="nucleotide sequence ID" value="NZ_FNBT01000010.1"/>
</dbReference>
<gene>
    <name evidence="9" type="ORF">SAMN05660662_0050</name>
</gene>
<proteinExistence type="inferred from homology"/>
<dbReference type="PROSITE" id="PS50928">
    <property type="entry name" value="ABC_TM1"/>
    <property type="match status" value="1"/>
</dbReference>
<feature type="transmembrane region" description="Helical" evidence="7">
    <location>
        <begin position="419"/>
        <end position="440"/>
    </location>
</feature>
<dbReference type="OrthoDB" id="7274389at2"/>
<comment type="subcellular location">
    <subcellularLocation>
        <location evidence="1 7">Cell membrane</location>
        <topology evidence="1 7">Multi-pass membrane protein</topology>
    </subcellularLocation>
</comment>
<accession>A0A1G7QWR0</accession>